<gene>
    <name evidence="1" type="ORF">RRG08_021274</name>
</gene>
<organism evidence="1 2">
    <name type="scientific">Elysia crispata</name>
    <name type="common">lettuce slug</name>
    <dbReference type="NCBI Taxonomy" id="231223"/>
    <lineage>
        <taxon>Eukaryota</taxon>
        <taxon>Metazoa</taxon>
        <taxon>Spiralia</taxon>
        <taxon>Lophotrochozoa</taxon>
        <taxon>Mollusca</taxon>
        <taxon>Gastropoda</taxon>
        <taxon>Heterobranchia</taxon>
        <taxon>Euthyneura</taxon>
        <taxon>Panpulmonata</taxon>
        <taxon>Sacoglossa</taxon>
        <taxon>Placobranchoidea</taxon>
        <taxon>Plakobranchidae</taxon>
        <taxon>Elysia</taxon>
    </lineage>
</organism>
<dbReference type="AlphaFoldDB" id="A0AAE0ZAH0"/>
<name>A0AAE0ZAH0_9GAST</name>
<evidence type="ECO:0000313" key="1">
    <source>
        <dbReference type="EMBL" id="KAK3765595.1"/>
    </source>
</evidence>
<accession>A0AAE0ZAH0</accession>
<dbReference type="Proteomes" id="UP001283361">
    <property type="component" value="Unassembled WGS sequence"/>
</dbReference>
<sequence>MPRSILVAFRGFRYPGRHALTRRLASSYTRWCLGPQTQPDQKTNSTLVMTPGIFYLVSRRKCRGRMDSGQIFPRSEGSVQTLTGWSGHSPPDRLTCMERSFQSTPVHSIPLKSEWV</sequence>
<comment type="caution">
    <text evidence="1">The sequence shown here is derived from an EMBL/GenBank/DDBJ whole genome shotgun (WGS) entry which is preliminary data.</text>
</comment>
<dbReference type="EMBL" id="JAWDGP010004282">
    <property type="protein sequence ID" value="KAK3765595.1"/>
    <property type="molecule type" value="Genomic_DNA"/>
</dbReference>
<keyword evidence="2" id="KW-1185">Reference proteome</keyword>
<protein>
    <submittedName>
        <fullName evidence="1">Uncharacterized protein</fullName>
    </submittedName>
</protein>
<reference evidence="1" key="1">
    <citation type="journal article" date="2023" name="G3 (Bethesda)">
        <title>A reference genome for the long-term kleptoplast-retaining sea slug Elysia crispata morphotype clarki.</title>
        <authorList>
            <person name="Eastman K.E."/>
            <person name="Pendleton A.L."/>
            <person name="Shaikh M.A."/>
            <person name="Suttiyut T."/>
            <person name="Ogas R."/>
            <person name="Tomko P."/>
            <person name="Gavelis G."/>
            <person name="Widhalm J.R."/>
            <person name="Wisecaver J.H."/>
        </authorList>
    </citation>
    <scope>NUCLEOTIDE SEQUENCE</scope>
    <source>
        <strain evidence="1">ECLA1</strain>
    </source>
</reference>
<proteinExistence type="predicted"/>
<evidence type="ECO:0000313" key="2">
    <source>
        <dbReference type="Proteomes" id="UP001283361"/>
    </source>
</evidence>